<dbReference type="PROSITE" id="PS50111">
    <property type="entry name" value="CHEMOTAXIS_TRANSDUC_2"/>
    <property type="match status" value="1"/>
</dbReference>
<organism evidence="16">
    <name type="scientific">hydrothermal vent metagenome</name>
    <dbReference type="NCBI Taxonomy" id="652676"/>
    <lineage>
        <taxon>unclassified sequences</taxon>
        <taxon>metagenomes</taxon>
        <taxon>ecological metagenomes</taxon>
    </lineage>
</organism>
<dbReference type="InterPro" id="IPR004090">
    <property type="entry name" value="Chemotax_Me-accpt_rcpt"/>
</dbReference>
<gene>
    <name evidence="16" type="ORF">MNBD_GAMMA24-354</name>
</gene>
<dbReference type="InterPro" id="IPR035965">
    <property type="entry name" value="PAS-like_dom_sf"/>
</dbReference>
<dbReference type="InterPro" id="IPR000727">
    <property type="entry name" value="T_SNARE_dom"/>
</dbReference>
<dbReference type="GO" id="GO:0004888">
    <property type="term" value="F:transmembrane signaling receptor activity"/>
    <property type="evidence" value="ECO:0007669"/>
    <property type="project" value="InterPro"/>
</dbReference>
<dbReference type="EMBL" id="UOFZ01000148">
    <property type="protein sequence ID" value="VAX13962.1"/>
    <property type="molecule type" value="Genomic_DNA"/>
</dbReference>
<evidence type="ECO:0000256" key="2">
    <source>
        <dbReference type="ARBA" id="ARBA00022475"/>
    </source>
</evidence>
<comment type="similarity">
    <text evidence="10">Belongs to the methyl-accepting chemotaxis (MCP) protein family.</text>
</comment>
<dbReference type="PROSITE" id="PS50112">
    <property type="entry name" value="PAS"/>
    <property type="match status" value="1"/>
</dbReference>
<feature type="domain" description="PAS" evidence="14">
    <location>
        <begin position="25"/>
        <end position="76"/>
    </location>
</feature>
<accession>A0A3B1BCZ7</accession>
<keyword evidence="11" id="KW-0175">Coiled coil</keyword>
<dbReference type="AlphaFoldDB" id="A0A3B1BCZ7"/>
<dbReference type="GO" id="GO:0007165">
    <property type="term" value="P:signal transduction"/>
    <property type="evidence" value="ECO:0007669"/>
    <property type="project" value="UniProtKB-KW"/>
</dbReference>
<evidence type="ECO:0000256" key="4">
    <source>
        <dbReference type="ARBA" id="ARBA00022500"/>
    </source>
</evidence>
<feature type="domain" description="T-SNARE coiled-coil homology" evidence="15">
    <location>
        <begin position="439"/>
        <end position="501"/>
    </location>
</feature>
<dbReference type="InterPro" id="IPR000014">
    <property type="entry name" value="PAS"/>
</dbReference>
<keyword evidence="4" id="KW-0145">Chemotaxis</keyword>
<dbReference type="PANTHER" id="PTHR32089">
    <property type="entry name" value="METHYL-ACCEPTING CHEMOTAXIS PROTEIN MCPB"/>
    <property type="match status" value="1"/>
</dbReference>
<evidence type="ECO:0000256" key="3">
    <source>
        <dbReference type="ARBA" id="ARBA00022481"/>
    </source>
</evidence>
<dbReference type="NCBIfam" id="TIGR00229">
    <property type="entry name" value="sensory_box"/>
    <property type="match status" value="1"/>
</dbReference>
<dbReference type="FunFam" id="1.10.287.950:FF:000001">
    <property type="entry name" value="Methyl-accepting chemotaxis sensory transducer"/>
    <property type="match status" value="1"/>
</dbReference>
<evidence type="ECO:0000256" key="9">
    <source>
        <dbReference type="ARBA" id="ARBA00023224"/>
    </source>
</evidence>
<feature type="transmembrane region" description="Helical" evidence="12">
    <location>
        <begin position="176"/>
        <end position="195"/>
    </location>
</feature>
<keyword evidence="3" id="KW-0488">Methylation</keyword>
<dbReference type="PROSITE" id="PS50192">
    <property type="entry name" value="T_SNARE"/>
    <property type="match status" value="1"/>
</dbReference>
<evidence type="ECO:0000256" key="1">
    <source>
        <dbReference type="ARBA" id="ARBA00004429"/>
    </source>
</evidence>
<feature type="transmembrane region" description="Helical" evidence="12">
    <location>
        <begin position="149"/>
        <end position="170"/>
    </location>
</feature>
<dbReference type="SMART" id="SM00283">
    <property type="entry name" value="MA"/>
    <property type="match status" value="1"/>
</dbReference>
<protein>
    <submittedName>
        <fullName evidence="16">Aerotaxis sensor receptor protein</fullName>
    </submittedName>
</protein>
<evidence type="ECO:0000256" key="6">
    <source>
        <dbReference type="ARBA" id="ARBA00022692"/>
    </source>
</evidence>
<dbReference type="GO" id="GO:0006935">
    <property type="term" value="P:chemotaxis"/>
    <property type="evidence" value="ECO:0007669"/>
    <property type="project" value="UniProtKB-KW"/>
</dbReference>
<feature type="coiled-coil region" evidence="11">
    <location>
        <begin position="330"/>
        <end position="357"/>
    </location>
</feature>
<dbReference type="Pfam" id="PF00015">
    <property type="entry name" value="MCPsignal"/>
    <property type="match status" value="1"/>
</dbReference>
<dbReference type="FunFam" id="3.30.450.20:FF:000046">
    <property type="entry name" value="Aerotaxis sensor receptor"/>
    <property type="match status" value="1"/>
</dbReference>
<dbReference type="SUPFAM" id="SSF55785">
    <property type="entry name" value="PYP-like sensor domain (PAS domain)"/>
    <property type="match status" value="1"/>
</dbReference>
<evidence type="ECO:0000259" key="13">
    <source>
        <dbReference type="PROSITE" id="PS50111"/>
    </source>
</evidence>
<dbReference type="Gene3D" id="3.30.450.20">
    <property type="entry name" value="PAS domain"/>
    <property type="match status" value="1"/>
</dbReference>
<dbReference type="PANTHER" id="PTHR32089:SF112">
    <property type="entry name" value="LYSOZYME-LIKE PROTEIN-RELATED"/>
    <property type="match status" value="1"/>
</dbReference>
<evidence type="ECO:0000259" key="15">
    <source>
        <dbReference type="PROSITE" id="PS50192"/>
    </source>
</evidence>
<evidence type="ECO:0000256" key="7">
    <source>
        <dbReference type="ARBA" id="ARBA00022989"/>
    </source>
</evidence>
<keyword evidence="16" id="KW-0675">Receptor</keyword>
<dbReference type="InterPro" id="IPR013655">
    <property type="entry name" value="PAS_fold_3"/>
</dbReference>
<evidence type="ECO:0000259" key="14">
    <source>
        <dbReference type="PROSITE" id="PS50112"/>
    </source>
</evidence>
<dbReference type="PRINTS" id="PR00260">
    <property type="entry name" value="CHEMTRNSDUCR"/>
</dbReference>
<dbReference type="GO" id="GO:0005886">
    <property type="term" value="C:plasma membrane"/>
    <property type="evidence" value="ECO:0007669"/>
    <property type="project" value="UniProtKB-SubCell"/>
</dbReference>
<sequence>MKKNLPVTNNEKTFADDANLLSTTNLKGTITYVNPDFIAISGFDKDELIGKNHNVVRHPDMPPAAFEDLWKTIKSGQSWMGIVKNRCKNGDYYWVNAYVTPIMKNGEICEYQSVRSKAHPDEIRRAEKLYARINAGKPPRWLKHPPFKFRYKLVLTFLLLQLATLSIPVINGNLSPLLALLSLLPGFAIMPIFYYREVLPLCKIFTKTRTIFDNPLARHIFTGRHDEAGQVMLVMKYLETETGGIVGRIADSSSDISQYADKLIHSIELNKDSINNQHSETEQVATAVTEMSASIQEVAANAQLTAESAKQANTETSNSKQVVNRTMEAIHSLAQDVEQASEVIQELNKDSEKISNVVNVISDIAEQTNLLALNAAIEAARAGDQGRGFAVVADEVRTLANRTHDSTREIQDMIEHLQSGTGKAVEVMDKSRSQADNSVERGKEAVTSLDAITDAVATINDMSAQIASAVDEQNAVAQEVNQNIVNIQQTSEISVEGIRSSEEASTAMAHEAQDMKMLAAQFWDKRRT</sequence>
<comment type="subcellular location">
    <subcellularLocation>
        <location evidence="1">Cell inner membrane</location>
        <topology evidence="1">Multi-pass membrane protein</topology>
    </subcellularLocation>
</comment>
<reference evidence="16" key="1">
    <citation type="submission" date="2018-06" db="EMBL/GenBank/DDBJ databases">
        <authorList>
            <person name="Zhirakovskaya E."/>
        </authorList>
    </citation>
    <scope>NUCLEOTIDE SEQUENCE</scope>
</reference>
<evidence type="ECO:0000256" key="8">
    <source>
        <dbReference type="ARBA" id="ARBA00023136"/>
    </source>
</evidence>
<dbReference type="InterPro" id="IPR004089">
    <property type="entry name" value="MCPsignal_dom"/>
</dbReference>
<dbReference type="Pfam" id="PF08447">
    <property type="entry name" value="PAS_3"/>
    <property type="match status" value="1"/>
</dbReference>
<evidence type="ECO:0000256" key="5">
    <source>
        <dbReference type="ARBA" id="ARBA00022519"/>
    </source>
</evidence>
<evidence type="ECO:0000256" key="11">
    <source>
        <dbReference type="SAM" id="Coils"/>
    </source>
</evidence>
<keyword evidence="5" id="KW-0997">Cell inner membrane</keyword>
<dbReference type="SUPFAM" id="SSF58104">
    <property type="entry name" value="Methyl-accepting chemotaxis protein (MCP) signaling domain"/>
    <property type="match status" value="1"/>
</dbReference>
<feature type="domain" description="Methyl-accepting transducer" evidence="13">
    <location>
        <begin position="252"/>
        <end position="488"/>
    </location>
</feature>
<keyword evidence="6 12" id="KW-0812">Transmembrane</keyword>
<keyword evidence="8 12" id="KW-0472">Membrane</keyword>
<evidence type="ECO:0000256" key="12">
    <source>
        <dbReference type="SAM" id="Phobius"/>
    </source>
</evidence>
<keyword evidence="2" id="KW-1003">Cell membrane</keyword>
<dbReference type="CDD" id="cd00130">
    <property type="entry name" value="PAS"/>
    <property type="match status" value="1"/>
</dbReference>
<keyword evidence="7 12" id="KW-1133">Transmembrane helix</keyword>
<proteinExistence type="inferred from homology"/>
<keyword evidence="9" id="KW-0807">Transducer</keyword>
<evidence type="ECO:0000256" key="10">
    <source>
        <dbReference type="ARBA" id="ARBA00029447"/>
    </source>
</evidence>
<dbReference type="Gene3D" id="1.10.287.950">
    <property type="entry name" value="Methyl-accepting chemotaxis protein"/>
    <property type="match status" value="1"/>
</dbReference>
<evidence type="ECO:0000313" key="16">
    <source>
        <dbReference type="EMBL" id="VAX13962.1"/>
    </source>
</evidence>
<name>A0A3B1BCZ7_9ZZZZ</name>
<dbReference type="CDD" id="cd11386">
    <property type="entry name" value="MCP_signal"/>
    <property type="match status" value="1"/>
</dbReference>